<accession>A9FY20</accession>
<keyword evidence="6" id="KW-1185">Reference proteome</keyword>
<keyword evidence="1" id="KW-0805">Transcription regulation</keyword>
<dbReference type="Proteomes" id="UP000002139">
    <property type="component" value="Chromosome"/>
</dbReference>
<sequence length="53" mass="5862">MRMLIAGERPLHSNASVFEIAGAVGYESESAFSAAFKRTMGESPRAYARRRRA</sequence>
<gene>
    <name evidence="5" type="ordered locus">sce5410</name>
</gene>
<evidence type="ECO:0000313" key="6">
    <source>
        <dbReference type="Proteomes" id="UP000002139"/>
    </source>
</evidence>
<dbReference type="PROSITE" id="PS01124">
    <property type="entry name" value="HTH_ARAC_FAMILY_2"/>
    <property type="match status" value="1"/>
</dbReference>
<protein>
    <submittedName>
        <fullName evidence="5">Transcriptional regulator, AraC family</fullName>
    </submittedName>
</protein>
<dbReference type="STRING" id="448385.sce5410"/>
<feature type="domain" description="HTH araC/xylS-type" evidence="4">
    <location>
        <begin position="1"/>
        <end position="50"/>
    </location>
</feature>
<dbReference type="InterPro" id="IPR020449">
    <property type="entry name" value="Tscrpt_reg_AraC-type_HTH"/>
</dbReference>
<organism evidence="5 6">
    <name type="scientific">Sorangium cellulosum (strain So ce56)</name>
    <name type="common">Polyangium cellulosum (strain So ce56)</name>
    <dbReference type="NCBI Taxonomy" id="448385"/>
    <lineage>
        <taxon>Bacteria</taxon>
        <taxon>Pseudomonadati</taxon>
        <taxon>Myxococcota</taxon>
        <taxon>Polyangia</taxon>
        <taxon>Polyangiales</taxon>
        <taxon>Polyangiaceae</taxon>
        <taxon>Sorangium</taxon>
    </lineage>
</organism>
<evidence type="ECO:0000256" key="1">
    <source>
        <dbReference type="ARBA" id="ARBA00023015"/>
    </source>
</evidence>
<name>A9FY20_SORC5</name>
<keyword evidence="2" id="KW-0238">DNA-binding</keyword>
<evidence type="ECO:0000259" key="4">
    <source>
        <dbReference type="PROSITE" id="PS01124"/>
    </source>
</evidence>
<dbReference type="Gene3D" id="1.10.10.60">
    <property type="entry name" value="Homeodomain-like"/>
    <property type="match status" value="1"/>
</dbReference>
<dbReference type="PANTHER" id="PTHR11019">
    <property type="entry name" value="HTH-TYPE TRANSCRIPTIONAL REGULATOR NIMR"/>
    <property type="match status" value="1"/>
</dbReference>
<dbReference type="EMBL" id="AM746676">
    <property type="protein sequence ID" value="CAN95573.1"/>
    <property type="molecule type" value="Genomic_DNA"/>
</dbReference>
<reference evidence="5 6" key="1">
    <citation type="journal article" date="2007" name="Nat. Biotechnol.">
        <title>Complete genome sequence of the myxobacterium Sorangium cellulosum.</title>
        <authorList>
            <person name="Schneiker S."/>
            <person name="Perlova O."/>
            <person name="Kaiser O."/>
            <person name="Gerth K."/>
            <person name="Alici A."/>
            <person name="Altmeyer M.O."/>
            <person name="Bartels D."/>
            <person name="Bekel T."/>
            <person name="Beyer S."/>
            <person name="Bode E."/>
            <person name="Bode H.B."/>
            <person name="Bolten C.J."/>
            <person name="Choudhuri J.V."/>
            <person name="Doss S."/>
            <person name="Elnakady Y.A."/>
            <person name="Frank B."/>
            <person name="Gaigalat L."/>
            <person name="Goesmann A."/>
            <person name="Groeger C."/>
            <person name="Gross F."/>
            <person name="Jelsbak L."/>
            <person name="Jelsbak L."/>
            <person name="Kalinowski J."/>
            <person name="Kegler C."/>
            <person name="Knauber T."/>
            <person name="Konietzny S."/>
            <person name="Kopp M."/>
            <person name="Krause L."/>
            <person name="Krug D."/>
            <person name="Linke B."/>
            <person name="Mahmud T."/>
            <person name="Martinez-Arias R."/>
            <person name="McHardy A.C."/>
            <person name="Merai M."/>
            <person name="Meyer F."/>
            <person name="Mormann S."/>
            <person name="Munoz-Dorado J."/>
            <person name="Perez J."/>
            <person name="Pradella S."/>
            <person name="Rachid S."/>
            <person name="Raddatz G."/>
            <person name="Rosenau F."/>
            <person name="Rueckert C."/>
            <person name="Sasse F."/>
            <person name="Scharfe M."/>
            <person name="Schuster S.C."/>
            <person name="Suen G."/>
            <person name="Treuner-Lange A."/>
            <person name="Velicer G.J."/>
            <person name="Vorholter F.-J."/>
            <person name="Weissman K.J."/>
            <person name="Welch R.D."/>
            <person name="Wenzel S.C."/>
            <person name="Whitworth D.E."/>
            <person name="Wilhelm S."/>
            <person name="Wittmann C."/>
            <person name="Bloecker H."/>
            <person name="Puehler A."/>
            <person name="Mueller R."/>
        </authorList>
    </citation>
    <scope>NUCLEOTIDE SEQUENCE [LARGE SCALE GENOMIC DNA]</scope>
    <source>
        <strain evidence="6">So ce56</strain>
    </source>
</reference>
<dbReference type="GO" id="GO:0003700">
    <property type="term" value="F:DNA-binding transcription factor activity"/>
    <property type="evidence" value="ECO:0007669"/>
    <property type="project" value="InterPro"/>
</dbReference>
<dbReference type="AlphaFoldDB" id="A9FY20"/>
<dbReference type="eggNOG" id="COG2207">
    <property type="taxonomic scope" value="Bacteria"/>
</dbReference>
<dbReference type="SUPFAM" id="SSF46689">
    <property type="entry name" value="Homeodomain-like"/>
    <property type="match status" value="1"/>
</dbReference>
<dbReference type="GO" id="GO:0043565">
    <property type="term" value="F:sequence-specific DNA binding"/>
    <property type="evidence" value="ECO:0007669"/>
    <property type="project" value="InterPro"/>
</dbReference>
<evidence type="ECO:0000256" key="3">
    <source>
        <dbReference type="ARBA" id="ARBA00023163"/>
    </source>
</evidence>
<evidence type="ECO:0000313" key="5">
    <source>
        <dbReference type="EMBL" id="CAN95573.1"/>
    </source>
</evidence>
<keyword evidence="3" id="KW-0804">Transcription</keyword>
<dbReference type="Pfam" id="PF12833">
    <property type="entry name" value="HTH_18"/>
    <property type="match status" value="1"/>
</dbReference>
<dbReference type="InterPro" id="IPR009057">
    <property type="entry name" value="Homeodomain-like_sf"/>
</dbReference>
<dbReference type="InterPro" id="IPR018060">
    <property type="entry name" value="HTH_AraC"/>
</dbReference>
<proteinExistence type="predicted"/>
<dbReference type="PANTHER" id="PTHR11019:SF159">
    <property type="entry name" value="TRANSCRIPTIONAL REGULATOR-RELATED"/>
    <property type="match status" value="1"/>
</dbReference>
<dbReference type="PRINTS" id="PR00032">
    <property type="entry name" value="HTHARAC"/>
</dbReference>
<dbReference type="HOGENOM" id="CLU_3066282_0_0_7"/>
<evidence type="ECO:0000256" key="2">
    <source>
        <dbReference type="ARBA" id="ARBA00023125"/>
    </source>
</evidence>
<dbReference type="KEGG" id="scl:sce5410"/>